<dbReference type="PANTHER" id="PTHR33164:SF43">
    <property type="entry name" value="HTH-TYPE TRANSCRIPTIONAL REPRESSOR YETL"/>
    <property type="match status" value="1"/>
</dbReference>
<name>A0AA41UEW0_9MICO</name>
<dbReference type="RefSeq" id="WP_243011372.1">
    <property type="nucleotide sequence ID" value="NZ_JALGAR010000001.1"/>
</dbReference>
<keyword evidence="3" id="KW-1185">Reference proteome</keyword>
<dbReference type="GO" id="GO:0003700">
    <property type="term" value="F:DNA-binding transcription factor activity"/>
    <property type="evidence" value="ECO:0007669"/>
    <property type="project" value="InterPro"/>
</dbReference>
<dbReference type="GO" id="GO:0003677">
    <property type="term" value="F:DNA binding"/>
    <property type="evidence" value="ECO:0007669"/>
    <property type="project" value="UniProtKB-KW"/>
</dbReference>
<evidence type="ECO:0000313" key="3">
    <source>
        <dbReference type="Proteomes" id="UP001165341"/>
    </source>
</evidence>
<dbReference type="PANTHER" id="PTHR33164">
    <property type="entry name" value="TRANSCRIPTIONAL REGULATOR, MARR FAMILY"/>
    <property type="match status" value="1"/>
</dbReference>
<organism evidence="2 3">
    <name type="scientific">Cryobacterium zhongshanensis</name>
    <dbReference type="NCBI Taxonomy" id="2928153"/>
    <lineage>
        <taxon>Bacteria</taxon>
        <taxon>Bacillati</taxon>
        <taxon>Actinomycetota</taxon>
        <taxon>Actinomycetes</taxon>
        <taxon>Micrococcales</taxon>
        <taxon>Microbacteriaceae</taxon>
        <taxon>Cryobacterium</taxon>
    </lineage>
</organism>
<evidence type="ECO:0000259" key="1">
    <source>
        <dbReference type="SMART" id="SM00347"/>
    </source>
</evidence>
<sequence>MRQAELIRYAILAAQRDGNLWFARELRARALTPSQAEVLRVIGDDPNGVGLVDLGRLLVCESGTNPSRLVDRLVAAGLVQRLHSPADRRRLVLTLTSAGEEAERFVRGVELRMYAQIDAACGGADGRSLAAVLLALSAGQPAGSALERRLAKDRG</sequence>
<dbReference type="AlphaFoldDB" id="A0AA41UEW0"/>
<dbReference type="Gene3D" id="1.10.10.10">
    <property type="entry name" value="Winged helix-like DNA-binding domain superfamily/Winged helix DNA-binding domain"/>
    <property type="match status" value="1"/>
</dbReference>
<protein>
    <submittedName>
        <fullName evidence="2">Winged helix DNA-binding protein</fullName>
    </submittedName>
</protein>
<accession>A0AA41UEW0</accession>
<reference evidence="2" key="1">
    <citation type="submission" date="2022-03" db="EMBL/GenBank/DDBJ databases">
        <title>Cryobacterium sp. nov. strain ZS14-85, isolated from Antarctic soil.</title>
        <authorList>
            <person name="Li J."/>
            <person name="Niu G."/>
        </authorList>
    </citation>
    <scope>NUCLEOTIDE SEQUENCE</scope>
    <source>
        <strain evidence="2">ZS14-85</strain>
    </source>
</reference>
<proteinExistence type="predicted"/>
<dbReference type="EMBL" id="JALGAR010000001">
    <property type="protein sequence ID" value="MCI4657472.1"/>
    <property type="molecule type" value="Genomic_DNA"/>
</dbReference>
<keyword evidence="2" id="KW-0238">DNA-binding</keyword>
<gene>
    <name evidence="2" type="ORF">MQH31_06565</name>
</gene>
<dbReference type="SMART" id="SM00347">
    <property type="entry name" value="HTH_MARR"/>
    <property type="match status" value="1"/>
</dbReference>
<comment type="caution">
    <text evidence="2">The sequence shown here is derived from an EMBL/GenBank/DDBJ whole genome shotgun (WGS) entry which is preliminary data.</text>
</comment>
<dbReference type="Pfam" id="PF13463">
    <property type="entry name" value="HTH_27"/>
    <property type="match status" value="1"/>
</dbReference>
<dbReference type="SUPFAM" id="SSF46785">
    <property type="entry name" value="Winged helix' DNA-binding domain"/>
    <property type="match status" value="1"/>
</dbReference>
<dbReference type="GO" id="GO:0006950">
    <property type="term" value="P:response to stress"/>
    <property type="evidence" value="ECO:0007669"/>
    <property type="project" value="TreeGrafter"/>
</dbReference>
<dbReference type="InterPro" id="IPR000835">
    <property type="entry name" value="HTH_MarR-typ"/>
</dbReference>
<dbReference type="InterPro" id="IPR036388">
    <property type="entry name" value="WH-like_DNA-bd_sf"/>
</dbReference>
<dbReference type="InterPro" id="IPR036390">
    <property type="entry name" value="WH_DNA-bd_sf"/>
</dbReference>
<feature type="domain" description="HTH marR-type" evidence="1">
    <location>
        <begin position="24"/>
        <end position="126"/>
    </location>
</feature>
<dbReference type="Proteomes" id="UP001165341">
    <property type="component" value="Unassembled WGS sequence"/>
</dbReference>
<dbReference type="InterPro" id="IPR039422">
    <property type="entry name" value="MarR/SlyA-like"/>
</dbReference>
<evidence type="ECO:0000313" key="2">
    <source>
        <dbReference type="EMBL" id="MCI4657472.1"/>
    </source>
</evidence>